<feature type="compositionally biased region" description="Polar residues" evidence="6">
    <location>
        <begin position="328"/>
        <end position="346"/>
    </location>
</feature>
<evidence type="ECO:0000256" key="6">
    <source>
        <dbReference type="SAM" id="MobiDB-lite"/>
    </source>
</evidence>
<evidence type="ECO:0000259" key="8">
    <source>
        <dbReference type="Pfam" id="PF20684"/>
    </source>
</evidence>
<dbReference type="Pfam" id="PF20684">
    <property type="entry name" value="Fung_rhodopsin"/>
    <property type="match status" value="1"/>
</dbReference>
<dbReference type="GO" id="GO:0016020">
    <property type="term" value="C:membrane"/>
    <property type="evidence" value="ECO:0007669"/>
    <property type="project" value="UniProtKB-SubCell"/>
</dbReference>
<dbReference type="PANTHER" id="PTHR33048:SF47">
    <property type="entry name" value="INTEGRAL MEMBRANE PROTEIN-RELATED"/>
    <property type="match status" value="1"/>
</dbReference>
<dbReference type="PANTHER" id="PTHR33048">
    <property type="entry name" value="PTH11-LIKE INTEGRAL MEMBRANE PROTEIN (AFU_ORTHOLOGUE AFUA_5G11245)"/>
    <property type="match status" value="1"/>
</dbReference>
<dbReference type="EMBL" id="JAADJZ010000034">
    <property type="protein sequence ID" value="KAF2865328.1"/>
    <property type="molecule type" value="Genomic_DNA"/>
</dbReference>
<name>A0A7C8HYS5_9PLEO</name>
<comment type="similarity">
    <text evidence="5">Belongs to the SAT4 family.</text>
</comment>
<feature type="transmembrane region" description="Helical" evidence="7">
    <location>
        <begin position="85"/>
        <end position="109"/>
    </location>
</feature>
<dbReference type="OrthoDB" id="444631at2759"/>
<reference evidence="9 10" key="1">
    <citation type="submission" date="2020-01" db="EMBL/GenBank/DDBJ databases">
        <authorList>
            <consortium name="DOE Joint Genome Institute"/>
            <person name="Haridas S."/>
            <person name="Albert R."/>
            <person name="Binder M."/>
            <person name="Bloem J."/>
            <person name="Labutti K."/>
            <person name="Salamov A."/>
            <person name="Andreopoulos B."/>
            <person name="Baker S.E."/>
            <person name="Barry K."/>
            <person name="Bills G."/>
            <person name="Bluhm B.H."/>
            <person name="Cannon C."/>
            <person name="Castanera R."/>
            <person name="Culley D.E."/>
            <person name="Daum C."/>
            <person name="Ezra D."/>
            <person name="Gonzalez J.B."/>
            <person name="Henrissat B."/>
            <person name="Kuo A."/>
            <person name="Liang C."/>
            <person name="Lipzen A."/>
            <person name="Lutzoni F."/>
            <person name="Magnuson J."/>
            <person name="Mondo S."/>
            <person name="Nolan M."/>
            <person name="Ohm R."/>
            <person name="Pangilinan J."/>
            <person name="Park H.-J.H."/>
            <person name="Ramirez L."/>
            <person name="Alfaro M."/>
            <person name="Sun H."/>
            <person name="Tritt A."/>
            <person name="Yoshinaga Y."/>
            <person name="Zwiers L.-H.L."/>
            <person name="Turgeon B.G."/>
            <person name="Goodwin S.B."/>
            <person name="Spatafora J.W."/>
            <person name="Crous P.W."/>
            <person name="Grigoriev I.V."/>
        </authorList>
    </citation>
    <scope>NUCLEOTIDE SEQUENCE [LARGE SCALE GENOMIC DNA]</scope>
    <source>
        <strain evidence="9 10">CBS 611.86</strain>
    </source>
</reference>
<comment type="caution">
    <text evidence="9">The sequence shown here is derived from an EMBL/GenBank/DDBJ whole genome shotgun (WGS) entry which is preliminary data.</text>
</comment>
<feature type="transmembrane region" description="Helical" evidence="7">
    <location>
        <begin position="12"/>
        <end position="30"/>
    </location>
</feature>
<comment type="subcellular location">
    <subcellularLocation>
        <location evidence="1">Membrane</location>
        <topology evidence="1">Multi-pass membrane protein</topology>
    </subcellularLocation>
</comment>
<dbReference type="Proteomes" id="UP000481861">
    <property type="component" value="Unassembled WGS sequence"/>
</dbReference>
<feature type="region of interest" description="Disordered" evidence="6">
    <location>
        <begin position="393"/>
        <end position="431"/>
    </location>
</feature>
<feature type="transmembrane region" description="Helical" evidence="7">
    <location>
        <begin position="121"/>
        <end position="150"/>
    </location>
</feature>
<organism evidence="9 10">
    <name type="scientific">Massariosphaeria phaeospora</name>
    <dbReference type="NCBI Taxonomy" id="100035"/>
    <lineage>
        <taxon>Eukaryota</taxon>
        <taxon>Fungi</taxon>
        <taxon>Dikarya</taxon>
        <taxon>Ascomycota</taxon>
        <taxon>Pezizomycotina</taxon>
        <taxon>Dothideomycetes</taxon>
        <taxon>Pleosporomycetidae</taxon>
        <taxon>Pleosporales</taxon>
        <taxon>Pleosporales incertae sedis</taxon>
        <taxon>Massariosphaeria</taxon>
    </lineage>
</organism>
<keyword evidence="10" id="KW-1185">Reference proteome</keyword>
<keyword evidence="4 7" id="KW-0472">Membrane</keyword>
<evidence type="ECO:0000256" key="5">
    <source>
        <dbReference type="ARBA" id="ARBA00038359"/>
    </source>
</evidence>
<protein>
    <recommendedName>
        <fullName evidence="8">Rhodopsin domain-containing protein</fullName>
    </recommendedName>
</protein>
<proteinExistence type="inferred from homology"/>
<keyword evidence="2 7" id="KW-0812">Transmembrane</keyword>
<dbReference type="AlphaFoldDB" id="A0A7C8HYS5"/>
<evidence type="ECO:0000313" key="9">
    <source>
        <dbReference type="EMBL" id="KAF2865328.1"/>
    </source>
</evidence>
<evidence type="ECO:0000256" key="1">
    <source>
        <dbReference type="ARBA" id="ARBA00004141"/>
    </source>
</evidence>
<accession>A0A7C8HYS5</accession>
<keyword evidence="3 7" id="KW-1133">Transmembrane helix</keyword>
<feature type="compositionally biased region" description="Polar residues" evidence="6">
    <location>
        <begin position="292"/>
        <end position="304"/>
    </location>
</feature>
<evidence type="ECO:0000256" key="4">
    <source>
        <dbReference type="ARBA" id="ARBA00023136"/>
    </source>
</evidence>
<feature type="transmembrane region" description="Helical" evidence="7">
    <location>
        <begin position="42"/>
        <end position="65"/>
    </location>
</feature>
<sequence length="431" mass="47497">MASPAGLRVNAVVVAFTVIAGGTVFLRLLTRGVLLRNIGIEDACIWLAMSLSIGLAVMIGLQVRSGLGRHIDQLSDADMTVTLKAFWASVWIYNLSLTATKISILIQYFRIFPIQRFRMVCTVLLGFVAAFGIWTLFGSIFLCFPIEAFWDRTVTDGRCLDQQAVWFTNGGMNIAQDFAILALPIPVLRNMDILKQQKQALMVVFALGGFVCLISIVRLQALVAISDSADPTFDNPRPAALSAIEANLSIVCACLPSMRPLLSACMPSYFPETSQYTNIRTHDEEQPKHTRTASVGTQPLTSQRSSKRDYFSPGSSRAHSRNGKELETMSTHSSRPGSRSTVNSLRRNGRNLVPLQLSPFTSTTHKLPRLPEHRALMSPPELAVTQTRHVRARTAPTVSPNTPRRPPRTPRTPLFQKPLPVTPFPISTSNG</sequence>
<dbReference type="InterPro" id="IPR052337">
    <property type="entry name" value="SAT4-like"/>
</dbReference>
<evidence type="ECO:0000256" key="3">
    <source>
        <dbReference type="ARBA" id="ARBA00022989"/>
    </source>
</evidence>
<evidence type="ECO:0000313" key="10">
    <source>
        <dbReference type="Proteomes" id="UP000481861"/>
    </source>
</evidence>
<dbReference type="InterPro" id="IPR049326">
    <property type="entry name" value="Rhodopsin_dom_fungi"/>
</dbReference>
<gene>
    <name evidence="9" type="ORF">BDV95DRAFT_507298</name>
</gene>
<evidence type="ECO:0000256" key="2">
    <source>
        <dbReference type="ARBA" id="ARBA00022692"/>
    </source>
</evidence>
<feature type="domain" description="Rhodopsin" evidence="8">
    <location>
        <begin position="26"/>
        <end position="263"/>
    </location>
</feature>
<evidence type="ECO:0000256" key="7">
    <source>
        <dbReference type="SAM" id="Phobius"/>
    </source>
</evidence>
<feature type="transmembrane region" description="Helical" evidence="7">
    <location>
        <begin position="200"/>
        <end position="219"/>
    </location>
</feature>
<feature type="region of interest" description="Disordered" evidence="6">
    <location>
        <begin position="282"/>
        <end position="351"/>
    </location>
</feature>